<gene>
    <name evidence="3" type="ORF">SCL_2668</name>
</gene>
<feature type="signal peptide" evidence="2">
    <location>
        <begin position="1"/>
        <end position="27"/>
    </location>
</feature>
<dbReference type="Pfam" id="PF09935">
    <property type="entry name" value="DUF2167"/>
    <property type="match status" value="1"/>
</dbReference>
<keyword evidence="4" id="KW-1185">Reference proteome</keyword>
<reference evidence="3 4" key="1">
    <citation type="submission" date="2015-05" db="EMBL/GenBank/DDBJ databases">
        <title>Complete genome sequence of a sulfur-oxidizing gammaproteobacterium strain HA5.</title>
        <authorList>
            <person name="Miura A."/>
            <person name="Kojima H."/>
            <person name="Fukui M."/>
        </authorList>
    </citation>
    <scope>NUCLEOTIDE SEQUENCE [LARGE SCALE GENOMIC DNA]</scope>
    <source>
        <strain evidence="3 4">HA5</strain>
    </source>
</reference>
<feature type="chain" id="PRO_5008572516" evidence="2">
    <location>
        <begin position="28"/>
        <end position="308"/>
    </location>
</feature>
<keyword evidence="1" id="KW-0472">Membrane</keyword>
<protein>
    <submittedName>
        <fullName evidence="3">Membrane protein</fullName>
    </submittedName>
</protein>
<keyword evidence="2" id="KW-0732">Signal</keyword>
<evidence type="ECO:0000313" key="3">
    <source>
        <dbReference type="EMBL" id="BAV34945.1"/>
    </source>
</evidence>
<evidence type="ECO:0000313" key="4">
    <source>
        <dbReference type="Proteomes" id="UP000243180"/>
    </source>
</evidence>
<dbReference type="AlphaFoldDB" id="A0A1B4XJG4"/>
<dbReference type="Proteomes" id="UP000243180">
    <property type="component" value="Chromosome"/>
</dbReference>
<name>A0A1B4XJG4_9GAMM</name>
<feature type="transmembrane region" description="Helical" evidence="1">
    <location>
        <begin position="265"/>
        <end position="291"/>
    </location>
</feature>
<dbReference type="InParanoid" id="A0A1B4XJG4"/>
<keyword evidence="1" id="KW-0812">Transmembrane</keyword>
<evidence type="ECO:0000256" key="2">
    <source>
        <dbReference type="SAM" id="SignalP"/>
    </source>
</evidence>
<dbReference type="InterPro" id="IPR018682">
    <property type="entry name" value="DUF2167_membr"/>
</dbReference>
<dbReference type="KEGG" id="slim:SCL_2668"/>
<sequence length="308" mass="33190">MTTKNSFGVVPLVLLVLSLALPMALPAAETPSAADQEYEAAVKAASQVLQRGPTEAKLLDQATIKLPEGYGFIPSREAGRYLRAIGNVLHADPVGLILPIGENRASWFVVVEWDKAGYIKDDDAKDWKADELLDSIKEGTKAGNEERRSRGIPELEVIGWVETPKYDAMSHQLVWSVSSKHTGDTSSSNRGINYNTYALGREGYFSLNLVTDLNSIEADKPAARTLLSGMNFTGGKSYADFNSSTDRVAEYGLAALVAGVAAKKLGLLAVIAAFFVKFAKIIAVVGVAVLVSLRKWWKGREGGGMPKT</sequence>
<keyword evidence="1" id="KW-1133">Transmembrane helix</keyword>
<accession>A0A1B4XJG4</accession>
<dbReference type="OrthoDB" id="196355at2"/>
<organism evidence="3 4">
    <name type="scientific">Sulfuricaulis limicola</name>
    <dbReference type="NCBI Taxonomy" id="1620215"/>
    <lineage>
        <taxon>Bacteria</taxon>
        <taxon>Pseudomonadati</taxon>
        <taxon>Pseudomonadota</taxon>
        <taxon>Gammaproteobacteria</taxon>
        <taxon>Acidiferrobacterales</taxon>
        <taxon>Acidiferrobacteraceae</taxon>
        <taxon>Sulfuricaulis</taxon>
    </lineage>
</organism>
<dbReference type="RefSeq" id="WP_096361638.1">
    <property type="nucleotide sequence ID" value="NZ_AP014879.1"/>
</dbReference>
<dbReference type="EMBL" id="AP014879">
    <property type="protein sequence ID" value="BAV34945.1"/>
    <property type="molecule type" value="Genomic_DNA"/>
</dbReference>
<proteinExistence type="predicted"/>
<evidence type="ECO:0000256" key="1">
    <source>
        <dbReference type="SAM" id="Phobius"/>
    </source>
</evidence>